<feature type="non-terminal residue" evidence="3">
    <location>
        <position position="1"/>
    </location>
</feature>
<dbReference type="Proteomes" id="UP000276215">
    <property type="component" value="Unassembled WGS sequence"/>
</dbReference>
<gene>
    <name evidence="3" type="ORF">L873DRAFT_1667629</name>
</gene>
<evidence type="ECO:0008006" key="5">
    <source>
        <dbReference type="Google" id="ProtNLM"/>
    </source>
</evidence>
<dbReference type="OrthoDB" id="29013at2759"/>
<dbReference type="InterPro" id="IPR011990">
    <property type="entry name" value="TPR-like_helical_dom_sf"/>
</dbReference>
<accession>A0A3N4K3V8</accession>
<comment type="function">
    <text evidence="1">Involved in endocytosis.</text>
</comment>
<protein>
    <recommendedName>
        <fullName evidence="5">TPR-like protein</fullName>
    </recommendedName>
</protein>
<sequence length="126" mass="13859">KPSAEFFDAALFVDLNHPLATVGLTNILLDISIDSNASTPTANDTLVTAQESEDDTLIARNRAMGLLQQLTNSPRGWDVPEAWFALAKAYELAGEIERSKSALWKCVALEDCRGIREWSSVQPRIV</sequence>
<comment type="similarity">
    <text evidence="2">Belongs to the YPP1 family.</text>
</comment>
<evidence type="ECO:0000256" key="1">
    <source>
        <dbReference type="ARBA" id="ARBA00002550"/>
    </source>
</evidence>
<evidence type="ECO:0000313" key="4">
    <source>
        <dbReference type="Proteomes" id="UP000276215"/>
    </source>
</evidence>
<dbReference type="PANTHER" id="PTHR23083">
    <property type="entry name" value="TETRATRICOPEPTIDE REPEAT PROTEIN, TPR"/>
    <property type="match status" value="1"/>
</dbReference>
<dbReference type="EMBL" id="ML120359">
    <property type="protein sequence ID" value="RPB04198.1"/>
    <property type="molecule type" value="Genomic_DNA"/>
</dbReference>
<reference evidence="3 4" key="1">
    <citation type="journal article" date="2018" name="Nat. Ecol. Evol.">
        <title>Pezizomycetes genomes reveal the molecular basis of ectomycorrhizal truffle lifestyle.</title>
        <authorList>
            <person name="Murat C."/>
            <person name="Payen T."/>
            <person name="Noel B."/>
            <person name="Kuo A."/>
            <person name="Morin E."/>
            <person name="Chen J."/>
            <person name="Kohler A."/>
            <person name="Krizsan K."/>
            <person name="Balestrini R."/>
            <person name="Da Silva C."/>
            <person name="Montanini B."/>
            <person name="Hainaut M."/>
            <person name="Levati E."/>
            <person name="Barry K.W."/>
            <person name="Belfiori B."/>
            <person name="Cichocki N."/>
            <person name="Clum A."/>
            <person name="Dockter R.B."/>
            <person name="Fauchery L."/>
            <person name="Guy J."/>
            <person name="Iotti M."/>
            <person name="Le Tacon F."/>
            <person name="Lindquist E.A."/>
            <person name="Lipzen A."/>
            <person name="Malagnac F."/>
            <person name="Mello A."/>
            <person name="Molinier V."/>
            <person name="Miyauchi S."/>
            <person name="Poulain J."/>
            <person name="Riccioni C."/>
            <person name="Rubini A."/>
            <person name="Sitrit Y."/>
            <person name="Splivallo R."/>
            <person name="Traeger S."/>
            <person name="Wang M."/>
            <person name="Zifcakova L."/>
            <person name="Wipf D."/>
            <person name="Zambonelli A."/>
            <person name="Paolocci F."/>
            <person name="Nowrousian M."/>
            <person name="Ottonello S."/>
            <person name="Baldrian P."/>
            <person name="Spatafora J.W."/>
            <person name="Henrissat B."/>
            <person name="Nagy L.G."/>
            <person name="Aury J.M."/>
            <person name="Wincker P."/>
            <person name="Grigoriev I.V."/>
            <person name="Bonfante P."/>
            <person name="Martin F.M."/>
        </authorList>
    </citation>
    <scope>NUCLEOTIDE SEQUENCE [LARGE SCALE GENOMIC DNA]</scope>
    <source>
        <strain evidence="3 4">120613-1</strain>
    </source>
</reference>
<evidence type="ECO:0000313" key="3">
    <source>
        <dbReference type="EMBL" id="RPB04198.1"/>
    </source>
</evidence>
<dbReference type="InterPro" id="IPR051722">
    <property type="entry name" value="Endocytosis_PI4K-reg_protein"/>
</dbReference>
<dbReference type="STRING" id="1336337.A0A3N4K3V8"/>
<keyword evidence="4" id="KW-1185">Reference proteome</keyword>
<evidence type="ECO:0000256" key="2">
    <source>
        <dbReference type="ARBA" id="ARBA00038251"/>
    </source>
</evidence>
<organism evidence="3 4">
    <name type="scientific">Choiromyces venosus 120613-1</name>
    <dbReference type="NCBI Taxonomy" id="1336337"/>
    <lineage>
        <taxon>Eukaryota</taxon>
        <taxon>Fungi</taxon>
        <taxon>Dikarya</taxon>
        <taxon>Ascomycota</taxon>
        <taxon>Pezizomycotina</taxon>
        <taxon>Pezizomycetes</taxon>
        <taxon>Pezizales</taxon>
        <taxon>Tuberaceae</taxon>
        <taxon>Choiromyces</taxon>
    </lineage>
</organism>
<dbReference type="PANTHER" id="PTHR23083:SF464">
    <property type="entry name" value="TETRATRICOPEPTIDE REPEAT DOMAIN 7, ISOFORM A"/>
    <property type="match status" value="1"/>
</dbReference>
<dbReference type="Gene3D" id="1.25.40.10">
    <property type="entry name" value="Tetratricopeptide repeat domain"/>
    <property type="match status" value="1"/>
</dbReference>
<name>A0A3N4K3V8_9PEZI</name>
<proteinExistence type="inferred from homology"/>
<dbReference type="AlphaFoldDB" id="A0A3N4K3V8"/>